<organism evidence="1 2">
    <name type="scientific">Phaeosphaeria nodorum (strain SN15 / ATCC MYA-4574 / FGSC 10173)</name>
    <name type="common">Glume blotch fungus</name>
    <name type="synonym">Parastagonospora nodorum</name>
    <dbReference type="NCBI Taxonomy" id="321614"/>
    <lineage>
        <taxon>Eukaryota</taxon>
        <taxon>Fungi</taxon>
        <taxon>Dikarya</taxon>
        <taxon>Ascomycota</taxon>
        <taxon>Pezizomycotina</taxon>
        <taxon>Dothideomycetes</taxon>
        <taxon>Pleosporomycetidae</taxon>
        <taxon>Pleosporales</taxon>
        <taxon>Pleosporineae</taxon>
        <taxon>Phaeosphaeriaceae</taxon>
        <taxon>Parastagonospora</taxon>
    </lineage>
</organism>
<sequence>MHDRNFMTTRGAIDGYWICFARQELSRAWDRSFAEFTAEAARLTLVHTHRRRKLRLSLTLNLLILLQSETNTRQDKQLEETTRIINKYQIRALDVETSRLTINKNAGRRRNFLSLSAPPRVTYVVTYRPVQREHPYIRFLGRRKRNGKNIQQRGFASSHPPDY</sequence>
<gene>
    <name evidence="1" type="ORF">JI435_421620</name>
</gene>
<evidence type="ECO:0000313" key="1">
    <source>
        <dbReference type="EMBL" id="QRD04751.1"/>
    </source>
</evidence>
<dbReference type="Proteomes" id="UP000663193">
    <property type="component" value="Chromosome 17"/>
</dbReference>
<evidence type="ECO:0000313" key="2">
    <source>
        <dbReference type="Proteomes" id="UP000663193"/>
    </source>
</evidence>
<dbReference type="AlphaFoldDB" id="A0A7U2FKB0"/>
<reference evidence="2" key="1">
    <citation type="journal article" date="2021" name="BMC Genomics">
        <title>Chromosome-level genome assembly and manually-curated proteome of model necrotroph Parastagonospora nodorum Sn15 reveals a genome-wide trove of candidate effector homologs, and redundancy of virulence-related functions within an accessory chromosome.</title>
        <authorList>
            <person name="Bertazzoni S."/>
            <person name="Jones D.A.B."/>
            <person name="Phan H.T."/>
            <person name="Tan K.-C."/>
            <person name="Hane J.K."/>
        </authorList>
    </citation>
    <scope>NUCLEOTIDE SEQUENCE [LARGE SCALE GENOMIC DNA]</scope>
    <source>
        <strain evidence="2">SN15 / ATCC MYA-4574 / FGSC 10173)</strain>
    </source>
</reference>
<dbReference type="EMBL" id="CP069039">
    <property type="protein sequence ID" value="QRD04751.1"/>
    <property type="molecule type" value="Genomic_DNA"/>
</dbReference>
<name>A0A7U2FKB0_PHANO</name>
<keyword evidence="2" id="KW-1185">Reference proteome</keyword>
<dbReference type="VEuPathDB" id="FungiDB:JI435_421620"/>
<dbReference type="OrthoDB" id="4510750at2759"/>
<accession>A0A7U2FKB0</accession>
<protein>
    <submittedName>
        <fullName evidence="1">Uncharacterized protein</fullName>
    </submittedName>
</protein>
<proteinExistence type="predicted"/>